<feature type="region of interest" description="Disordered" evidence="1">
    <location>
        <begin position="50"/>
        <end position="69"/>
    </location>
</feature>
<feature type="compositionally biased region" description="Basic and acidic residues" evidence="1">
    <location>
        <begin position="1"/>
        <end position="21"/>
    </location>
</feature>
<dbReference type="Proteomes" id="UP000593562">
    <property type="component" value="Unassembled WGS sequence"/>
</dbReference>
<keyword evidence="3" id="KW-1185">Reference proteome</keyword>
<organism evidence="2 3">
    <name type="scientific">Tripterygium wilfordii</name>
    <name type="common">Thunder God vine</name>
    <dbReference type="NCBI Taxonomy" id="458696"/>
    <lineage>
        <taxon>Eukaryota</taxon>
        <taxon>Viridiplantae</taxon>
        <taxon>Streptophyta</taxon>
        <taxon>Embryophyta</taxon>
        <taxon>Tracheophyta</taxon>
        <taxon>Spermatophyta</taxon>
        <taxon>Magnoliopsida</taxon>
        <taxon>eudicotyledons</taxon>
        <taxon>Gunneridae</taxon>
        <taxon>Pentapetalae</taxon>
        <taxon>rosids</taxon>
        <taxon>fabids</taxon>
        <taxon>Celastrales</taxon>
        <taxon>Celastraceae</taxon>
        <taxon>Tripterygium</taxon>
    </lineage>
</organism>
<evidence type="ECO:0000313" key="3">
    <source>
        <dbReference type="Proteomes" id="UP000593562"/>
    </source>
</evidence>
<dbReference type="EMBL" id="JAAARO010000018">
    <property type="protein sequence ID" value="KAF5731487.1"/>
    <property type="molecule type" value="Genomic_DNA"/>
</dbReference>
<feature type="compositionally biased region" description="Polar residues" evidence="1">
    <location>
        <begin position="167"/>
        <end position="187"/>
    </location>
</feature>
<protein>
    <submittedName>
        <fullName evidence="2">Uncharacterized protein</fullName>
    </submittedName>
</protein>
<proteinExistence type="predicted"/>
<dbReference type="InParanoid" id="A0A7J7CC88"/>
<dbReference type="AlphaFoldDB" id="A0A7J7CC88"/>
<gene>
    <name evidence="2" type="ORF">HS088_TW18G00165</name>
</gene>
<evidence type="ECO:0000313" key="2">
    <source>
        <dbReference type="EMBL" id="KAF5731487.1"/>
    </source>
</evidence>
<accession>A0A7J7CC88</accession>
<reference evidence="2 3" key="1">
    <citation type="journal article" date="2020" name="Nat. Commun.">
        <title>Genome of Tripterygium wilfordii and identification of cytochrome P450 involved in triptolide biosynthesis.</title>
        <authorList>
            <person name="Tu L."/>
            <person name="Su P."/>
            <person name="Zhang Z."/>
            <person name="Gao L."/>
            <person name="Wang J."/>
            <person name="Hu T."/>
            <person name="Zhou J."/>
            <person name="Zhang Y."/>
            <person name="Zhao Y."/>
            <person name="Liu Y."/>
            <person name="Song Y."/>
            <person name="Tong Y."/>
            <person name="Lu Y."/>
            <person name="Yang J."/>
            <person name="Xu C."/>
            <person name="Jia M."/>
            <person name="Peters R.J."/>
            <person name="Huang L."/>
            <person name="Gao W."/>
        </authorList>
    </citation>
    <scope>NUCLEOTIDE SEQUENCE [LARGE SCALE GENOMIC DNA]</scope>
    <source>
        <strain evidence="3">cv. XIE 37</strain>
        <tissue evidence="2">Leaf</tissue>
    </source>
</reference>
<feature type="region of interest" description="Disordered" evidence="1">
    <location>
        <begin position="77"/>
        <end position="119"/>
    </location>
</feature>
<feature type="compositionally biased region" description="Polar residues" evidence="1">
    <location>
        <begin position="77"/>
        <end position="98"/>
    </location>
</feature>
<comment type="caution">
    <text evidence="2">The sequence shown here is derived from an EMBL/GenBank/DDBJ whole genome shotgun (WGS) entry which is preliminary data.</text>
</comment>
<name>A0A7J7CC88_TRIWF</name>
<sequence>MVERDEDSRNGKRTNVTDRKQQSPPTFVNHFAKYIESKVSYAEALRLGHVNQETHSPNDSATNTAVDGNLSRSYSTPFFDSSVPSKPSLPHSISSPDLESQDSKTENNSSLAARDYPNSSSSSVAIAKRSYSDPSAFSKSNSPLYFGKLKSCLSLPKSFPDRYASTDLKTSSNGKPPTPSPSRLSNSDFLREELQHLIKRTMESGKSPPTTYLIFTFRLLLNI</sequence>
<evidence type="ECO:0000256" key="1">
    <source>
        <dbReference type="SAM" id="MobiDB-lite"/>
    </source>
</evidence>
<feature type="compositionally biased region" description="Polar residues" evidence="1">
    <location>
        <begin position="51"/>
        <end position="69"/>
    </location>
</feature>
<feature type="region of interest" description="Disordered" evidence="1">
    <location>
        <begin position="1"/>
        <end position="27"/>
    </location>
</feature>
<feature type="region of interest" description="Disordered" evidence="1">
    <location>
        <begin position="164"/>
        <end position="187"/>
    </location>
</feature>